<dbReference type="EMBL" id="MRVI01000001">
    <property type="protein sequence ID" value="OOC60773.1"/>
    <property type="molecule type" value="Genomic_DNA"/>
</dbReference>
<feature type="compositionally biased region" description="Polar residues" evidence="1">
    <location>
        <begin position="77"/>
        <end position="93"/>
    </location>
</feature>
<feature type="compositionally biased region" description="Polar residues" evidence="1">
    <location>
        <begin position="148"/>
        <end position="161"/>
    </location>
</feature>
<reference evidence="3" key="1">
    <citation type="submission" date="2016-08" db="EMBL/GenBank/DDBJ databases">
        <title>Complete Genome Seqeunce of Paenibacillus sp. nov. IHBB 9852 from high altitute lake of Indian trans-Himalayas.</title>
        <authorList>
            <person name="Kiran S."/>
            <person name="Swarnkar M.K."/>
            <person name="Rana A."/>
            <person name="Tewari R."/>
            <person name="Gulati A."/>
        </authorList>
    </citation>
    <scope>NUCLEOTIDE SEQUENCE [LARGE SCALE GENOMIC DNA]</scope>
    <source>
        <strain evidence="3">IHBB 9852</strain>
    </source>
</reference>
<dbReference type="InterPro" id="IPR024232">
    <property type="entry name" value="SpoIIIAH"/>
</dbReference>
<evidence type="ECO:0000256" key="2">
    <source>
        <dbReference type="SAM" id="Phobius"/>
    </source>
</evidence>
<protein>
    <submittedName>
        <fullName evidence="3">Mutants block sporulation after engulfment (Stage III sporulation)</fullName>
    </submittedName>
</protein>
<keyword evidence="2" id="KW-1133">Transmembrane helix</keyword>
<dbReference type="EMBL" id="CP016809">
    <property type="protein sequence ID" value="ANY71922.1"/>
    <property type="molecule type" value="Genomic_DNA"/>
</dbReference>
<feature type="region of interest" description="Disordered" evidence="1">
    <location>
        <begin position="32"/>
        <end position="174"/>
    </location>
</feature>
<dbReference type="Gene3D" id="1.10.287.4300">
    <property type="entry name" value="Stage III sporulation protein AH-like"/>
    <property type="match status" value="1"/>
</dbReference>
<proteinExistence type="predicted"/>
<sequence>MNNKRQTIWLVSMLSLMVILSAYYLFTDESGTKAPPVAESTQVDGQKPAAGQGANGTSDELVVNEVIEEGTDGDSGANEQNAESTDTGAQTGSEDPAAAAQGDQGKAGEQSKEGEQGKQGEQEQAGTPQDNAAEPKVTETKEGEENPAETSSTQGGKTEQQVLEEVAAQASSARAQLDAYKLDREQKNMKLYDELISKIDNHESKPEETAQASEQLKEAEEKEEIILNIEAQLQQQFGNAVVKEESEKYNVVVLSDKLDAKGAADIVGLVMKELKVSQDKVTVQYVAP</sequence>
<keyword evidence="2" id="KW-0812">Transmembrane</keyword>
<feature type="region of interest" description="Disordered" evidence="1">
    <location>
        <begin position="200"/>
        <end position="220"/>
    </location>
</feature>
<dbReference type="AlphaFoldDB" id="A0A1B2DW24"/>
<reference evidence="4 5" key="2">
    <citation type="submission" date="2016-12" db="EMBL/GenBank/DDBJ databases">
        <title>Genome sequencing and description of Paenibacillus sp. nov. from high altitude lake in the Indian Trans- Himalayas.</title>
        <authorList>
            <person name="Kiran S."/>
            <person name="Swarnkar M.K."/>
            <person name="Rana A."/>
            <person name="Tewari R."/>
            <person name="Gulati A."/>
        </authorList>
    </citation>
    <scope>NUCLEOTIDE SEQUENCE [LARGE SCALE GENOMIC DNA]</scope>
    <source>
        <strain evidence="4 5">IHBB 9951</strain>
    </source>
</reference>
<evidence type="ECO:0000313" key="3">
    <source>
        <dbReference type="EMBL" id="ANY71922.1"/>
    </source>
</evidence>
<feature type="compositionally biased region" description="Basic and acidic residues" evidence="1">
    <location>
        <begin position="109"/>
        <end position="121"/>
    </location>
</feature>
<dbReference type="Proteomes" id="UP000189059">
    <property type="component" value="Unassembled WGS sequence"/>
</dbReference>
<dbReference type="InterPro" id="IPR038503">
    <property type="entry name" value="SpoIIIAH_sf"/>
</dbReference>
<name>A0A1B2DW24_9BACL</name>
<feature type="compositionally biased region" description="Low complexity" evidence="1">
    <location>
        <begin position="97"/>
        <end position="108"/>
    </location>
</feature>
<gene>
    <name evidence="4" type="ORF">BBD40_02080</name>
    <name evidence="3" type="ORF">BBD41_04590</name>
</gene>
<keyword evidence="5" id="KW-1185">Reference proteome</keyword>
<feature type="transmembrane region" description="Helical" evidence="2">
    <location>
        <begin position="7"/>
        <end position="26"/>
    </location>
</feature>
<accession>A0A1B2DW24</accession>
<evidence type="ECO:0000313" key="4">
    <source>
        <dbReference type="EMBL" id="OOC60773.1"/>
    </source>
</evidence>
<evidence type="ECO:0000313" key="5">
    <source>
        <dbReference type="Proteomes" id="UP000189059"/>
    </source>
</evidence>
<dbReference type="KEGG" id="pib:BBD41_04590"/>
<organism evidence="3">
    <name type="scientific">Paenibacillus ihbetae</name>
    <dbReference type="NCBI Taxonomy" id="1870820"/>
    <lineage>
        <taxon>Bacteria</taxon>
        <taxon>Bacillati</taxon>
        <taxon>Bacillota</taxon>
        <taxon>Bacilli</taxon>
        <taxon>Bacillales</taxon>
        <taxon>Paenibacillaceae</taxon>
        <taxon>Paenibacillus</taxon>
    </lineage>
</organism>
<dbReference type="OrthoDB" id="2665883at2"/>
<dbReference type="RefSeq" id="WP_077565346.1">
    <property type="nucleotide sequence ID" value="NZ_CP016809.1"/>
</dbReference>
<dbReference type="Pfam" id="PF12685">
    <property type="entry name" value="SpoIIIAH"/>
    <property type="match status" value="1"/>
</dbReference>
<keyword evidence="2" id="KW-0472">Membrane</keyword>
<evidence type="ECO:0000256" key="1">
    <source>
        <dbReference type="SAM" id="MobiDB-lite"/>
    </source>
</evidence>